<dbReference type="CDD" id="cd01650">
    <property type="entry name" value="RT_nLTR_like"/>
    <property type="match status" value="1"/>
</dbReference>
<gene>
    <name evidence="5" type="primary">pol</name>
    <name evidence="5" type="ORF">TNCT_416931</name>
</gene>
<dbReference type="SUPFAM" id="SSF56672">
    <property type="entry name" value="DNA/RNA polymerases"/>
    <property type="match status" value="1"/>
</dbReference>
<dbReference type="InterPro" id="IPR013087">
    <property type="entry name" value="Znf_C2H2_type"/>
</dbReference>
<keyword evidence="1" id="KW-0863">Zinc-finger</keyword>
<keyword evidence="1" id="KW-0479">Metal-binding</keyword>
<dbReference type="SMART" id="SM00355">
    <property type="entry name" value="ZnF_C2H2"/>
    <property type="match status" value="6"/>
</dbReference>
<dbReference type="EMBL" id="BMAO01026373">
    <property type="protein sequence ID" value="GFR09252.1"/>
    <property type="molecule type" value="Genomic_DNA"/>
</dbReference>
<feature type="region of interest" description="Disordered" evidence="2">
    <location>
        <begin position="224"/>
        <end position="265"/>
    </location>
</feature>
<accession>A0A8X6LI62</accession>
<feature type="compositionally biased region" description="Pro residues" evidence="2">
    <location>
        <begin position="371"/>
        <end position="385"/>
    </location>
</feature>
<comment type="caution">
    <text evidence="5">The sequence shown here is derived from an EMBL/GenBank/DDBJ whole genome shotgun (WGS) entry which is preliminary data.</text>
</comment>
<evidence type="ECO:0000256" key="2">
    <source>
        <dbReference type="SAM" id="MobiDB-lite"/>
    </source>
</evidence>
<organism evidence="5 6">
    <name type="scientific">Trichonephila clavata</name>
    <name type="common">Joro spider</name>
    <name type="synonym">Nephila clavata</name>
    <dbReference type="NCBI Taxonomy" id="2740835"/>
    <lineage>
        <taxon>Eukaryota</taxon>
        <taxon>Metazoa</taxon>
        <taxon>Ecdysozoa</taxon>
        <taxon>Arthropoda</taxon>
        <taxon>Chelicerata</taxon>
        <taxon>Arachnida</taxon>
        <taxon>Araneae</taxon>
        <taxon>Araneomorphae</taxon>
        <taxon>Entelegynae</taxon>
        <taxon>Araneoidea</taxon>
        <taxon>Nephilidae</taxon>
        <taxon>Trichonephila</taxon>
    </lineage>
</organism>
<dbReference type="Proteomes" id="UP000887116">
    <property type="component" value="Unassembled WGS sequence"/>
</dbReference>
<evidence type="ECO:0000313" key="5">
    <source>
        <dbReference type="EMBL" id="GFR09252.1"/>
    </source>
</evidence>
<evidence type="ECO:0000259" key="4">
    <source>
        <dbReference type="PROSITE" id="PS50878"/>
    </source>
</evidence>
<keyword evidence="6" id="KW-1185">Reference proteome</keyword>
<evidence type="ECO:0000259" key="3">
    <source>
        <dbReference type="PROSITE" id="PS50157"/>
    </source>
</evidence>
<proteinExistence type="predicted"/>
<evidence type="ECO:0000256" key="1">
    <source>
        <dbReference type="PROSITE-ProRule" id="PRU00042"/>
    </source>
</evidence>
<dbReference type="GO" id="GO:0008270">
    <property type="term" value="F:zinc ion binding"/>
    <property type="evidence" value="ECO:0007669"/>
    <property type="project" value="UniProtKB-KW"/>
</dbReference>
<dbReference type="PROSITE" id="PS50878">
    <property type="entry name" value="RT_POL"/>
    <property type="match status" value="1"/>
</dbReference>
<dbReference type="PROSITE" id="PS00028">
    <property type="entry name" value="ZINC_FINGER_C2H2_1"/>
    <property type="match status" value="1"/>
</dbReference>
<sequence>MGREGDWVSTISWLPKALVCSSGSKGIRLGIPKSVLHECHGCKRKFYTENGLLAHLCNKPQKTSLGGHQRRFKGVVCRLCKLTIAPPMSITRHLKEAHPIAKSLPKNKTQPTPNAAPVISATCQFCERKFKSANALDNHLQRVHHIQRQNKPLRSVSSPPKNGRWCPACVGYVFDDLSKAAHDGLHHPKVTTAPPQQSTLPHQCPECSFRGVSKKAVFYHRRQAHPKAGPSTRVPEPPHSQIESVGDSPPQPTPTDIPQPQTQGGLSIVGSDLTVKFPIDPLFTCPIKGCRFQSKTKTCKAILSPLGLSGMWETFPTKVGLDNHCLAHKKDAIKIKDVPVVVPPPTKAKRVARKERIRKHAVGPPALAPLSGPPPNTATDSPPPPGDIPLPLIDIQENRLLSSFVEPLNALLTHDDLPGAVDDFFGITQDLVAVVQQHFRIKTYLNNREGIPPRRKELDMLDPQAVQRCYGWNRRKFIRQLTGDNSERCRIPKADIVSHYSTSWGSPSEPPNLPACDPPERSPVVHAFTPTFVASCLQSAENSAPGPDGIMYKQWREVDPGCKIVSAIFNICLKLNKIPPSWKSSSTVLIHKNGEHDDITNWRPIALSNTLYKLFTKCLTRKLADWCEMHEVFSNSQKGFTPYDGVVEHNFLLSQHFETARAGHSDSLAAWIDISNAFGSVPHEVILHSLRSRGVDHDFVSLVENIYQGSTTSILTEEGPSPPIPIQRGVKQGCPLSGILFNLALNDTLTTVQGPEVDKQILAFADDIVLLAKNQDQLQGLLDCTWQSLQKINLKVNPAKCASFHLAGSTPVGSRPSPFTIGDCDIKILGDGDFFKYLGKPVGFQMSKDCSSINDAVSNAVKISASKLSPWQKLDAMKSFFFPSLNFAMRTAQFPKGDWLKIQQSTTKGIKDVLSLPTNASVSYLHGDRFKGGCGVPEATRDSDFYLVDTAFKLLTSTDEEVVVKALGQLVKTVRHRLQREPTNGDLASFLSGSMEGKFRETTNAVQNTWTLARMATRRQNLTWTFSEDQPSISFDGVTITGSDRKKLLRSLHQAAKVSHIEKLLSMRSQGKAMECVAAHPASSHFISNGKFTRFADWRFVHSARLNLLPVNGAKQWVDPSAKRCRRCGAPNETLPHVVNHCKVHSAAWQKRHNAIQERIRKAIAFSGQVISVNRAVGETRLRPDIVASIEGKVFIIDITIPFENRLTAFQEARRMKNKKYEPLINHFKNQGASEVFIVPIVVGSLGAWDVANDDFLRLIATKSYLALLRKLCCSDAIRWSRDIYIEHITGHRQYGNIEQGEVEGAIEGTHL</sequence>
<reference evidence="5" key="1">
    <citation type="submission" date="2020-07" db="EMBL/GenBank/DDBJ databases">
        <title>Multicomponent nature underlies the extraordinary mechanical properties of spider dragline silk.</title>
        <authorList>
            <person name="Kono N."/>
            <person name="Nakamura H."/>
            <person name="Mori M."/>
            <person name="Yoshida Y."/>
            <person name="Ohtoshi R."/>
            <person name="Malay A.D."/>
            <person name="Moran D.A.P."/>
            <person name="Tomita M."/>
            <person name="Numata K."/>
            <person name="Arakawa K."/>
        </authorList>
    </citation>
    <scope>NUCLEOTIDE SEQUENCE</scope>
</reference>
<protein>
    <submittedName>
        <fullName evidence="5">Retrovirus-related Pol polyprotein from type-2 retrotransposable element R2DM</fullName>
    </submittedName>
</protein>
<dbReference type="PROSITE" id="PS50157">
    <property type="entry name" value="ZINC_FINGER_C2H2_2"/>
    <property type="match status" value="1"/>
</dbReference>
<dbReference type="Pfam" id="PF00078">
    <property type="entry name" value="RVT_1"/>
    <property type="match status" value="1"/>
</dbReference>
<dbReference type="OrthoDB" id="6503643at2759"/>
<dbReference type="PANTHER" id="PTHR19446">
    <property type="entry name" value="REVERSE TRANSCRIPTASES"/>
    <property type="match status" value="1"/>
</dbReference>
<dbReference type="Gene3D" id="3.30.70.270">
    <property type="match status" value="1"/>
</dbReference>
<dbReference type="InterPro" id="IPR043502">
    <property type="entry name" value="DNA/RNA_pol_sf"/>
</dbReference>
<name>A0A8X6LI62_TRICU</name>
<feature type="region of interest" description="Disordered" evidence="2">
    <location>
        <begin position="362"/>
        <end position="385"/>
    </location>
</feature>
<feature type="domain" description="C2H2-type" evidence="3">
    <location>
        <begin position="121"/>
        <end position="149"/>
    </location>
</feature>
<keyword evidence="1" id="KW-0862">Zinc</keyword>
<dbReference type="InterPro" id="IPR043128">
    <property type="entry name" value="Rev_trsase/Diguanyl_cyclase"/>
</dbReference>
<evidence type="ECO:0000313" key="6">
    <source>
        <dbReference type="Proteomes" id="UP000887116"/>
    </source>
</evidence>
<dbReference type="GO" id="GO:0071897">
    <property type="term" value="P:DNA biosynthetic process"/>
    <property type="evidence" value="ECO:0007669"/>
    <property type="project" value="UniProtKB-ARBA"/>
</dbReference>
<feature type="domain" description="Reverse transcriptase" evidence="4">
    <location>
        <begin position="571"/>
        <end position="842"/>
    </location>
</feature>
<dbReference type="InterPro" id="IPR000477">
    <property type="entry name" value="RT_dom"/>
</dbReference>